<accession>A0A6J6T789</accession>
<dbReference type="GO" id="GO:0008483">
    <property type="term" value="F:transaminase activity"/>
    <property type="evidence" value="ECO:0007669"/>
    <property type="project" value="UniProtKB-KW"/>
</dbReference>
<evidence type="ECO:0000256" key="1">
    <source>
        <dbReference type="ARBA" id="ARBA00008954"/>
    </source>
</evidence>
<keyword evidence="4" id="KW-0663">Pyridoxal phosphate</keyword>
<protein>
    <submittedName>
        <fullName evidence="5">Unannotated protein</fullName>
    </submittedName>
</protein>
<dbReference type="InterPro" id="IPR005814">
    <property type="entry name" value="Aminotrans_3"/>
</dbReference>
<dbReference type="EMBL" id="CAEZZC010000003">
    <property type="protein sequence ID" value="CAB4742774.1"/>
    <property type="molecule type" value="Genomic_DNA"/>
</dbReference>
<dbReference type="InterPro" id="IPR015421">
    <property type="entry name" value="PyrdxlP-dep_Trfase_major"/>
</dbReference>
<dbReference type="EMBL" id="CAFBQL010000001">
    <property type="protein sequence ID" value="CAB5051439.1"/>
    <property type="molecule type" value="Genomic_DNA"/>
</dbReference>
<dbReference type="GO" id="GO:0005829">
    <property type="term" value="C:cytosol"/>
    <property type="evidence" value="ECO:0007669"/>
    <property type="project" value="TreeGrafter"/>
</dbReference>
<comment type="similarity">
    <text evidence="1">Belongs to the class-III pyridoxal-phosphate-dependent aminotransferase family.</text>
</comment>
<evidence type="ECO:0000256" key="4">
    <source>
        <dbReference type="ARBA" id="ARBA00022898"/>
    </source>
</evidence>
<dbReference type="PANTHER" id="PTHR43094">
    <property type="entry name" value="AMINOTRANSFERASE"/>
    <property type="match status" value="1"/>
</dbReference>
<dbReference type="AlphaFoldDB" id="A0A6J6T789"/>
<dbReference type="CDD" id="cd00610">
    <property type="entry name" value="OAT_like"/>
    <property type="match status" value="1"/>
</dbReference>
<evidence type="ECO:0000313" key="7">
    <source>
        <dbReference type="EMBL" id="CAB4915345.1"/>
    </source>
</evidence>
<dbReference type="SUPFAM" id="SSF53383">
    <property type="entry name" value="PLP-dependent transferases"/>
    <property type="match status" value="1"/>
</dbReference>
<evidence type="ECO:0000256" key="2">
    <source>
        <dbReference type="ARBA" id="ARBA00022576"/>
    </source>
</evidence>
<dbReference type="EMBL" id="CAFBLE010000007">
    <property type="protein sequence ID" value="CAB4870017.1"/>
    <property type="molecule type" value="Genomic_DNA"/>
</dbReference>
<evidence type="ECO:0000313" key="6">
    <source>
        <dbReference type="EMBL" id="CAB4870017.1"/>
    </source>
</evidence>
<dbReference type="PROSITE" id="PS00600">
    <property type="entry name" value="AA_TRANSFER_CLASS_3"/>
    <property type="match status" value="1"/>
</dbReference>
<gene>
    <name evidence="5" type="ORF">UFOPK2822_00287</name>
    <name evidence="6" type="ORF">UFOPK3346_00976</name>
    <name evidence="7" type="ORF">UFOPK3670_00323</name>
    <name evidence="8" type="ORF">UFOPK4308_00083</name>
</gene>
<dbReference type="InterPro" id="IPR015422">
    <property type="entry name" value="PyrdxlP-dep_Trfase_small"/>
</dbReference>
<reference evidence="5" key="1">
    <citation type="submission" date="2020-05" db="EMBL/GenBank/DDBJ databases">
        <authorList>
            <person name="Chiriac C."/>
            <person name="Salcher M."/>
            <person name="Ghai R."/>
            <person name="Kavagutti S V."/>
        </authorList>
    </citation>
    <scope>NUCLEOTIDE SEQUENCE</scope>
</reference>
<evidence type="ECO:0000313" key="8">
    <source>
        <dbReference type="EMBL" id="CAB5051439.1"/>
    </source>
</evidence>
<organism evidence="5">
    <name type="scientific">freshwater metagenome</name>
    <dbReference type="NCBI Taxonomy" id="449393"/>
    <lineage>
        <taxon>unclassified sequences</taxon>
        <taxon>metagenomes</taxon>
        <taxon>ecological metagenomes</taxon>
    </lineage>
</organism>
<keyword evidence="2" id="KW-0032">Aminotransferase</keyword>
<dbReference type="PIRSF" id="PIRSF000521">
    <property type="entry name" value="Transaminase_4ab_Lys_Orn"/>
    <property type="match status" value="1"/>
</dbReference>
<dbReference type="EMBL" id="CAFBMV010000002">
    <property type="protein sequence ID" value="CAB4915345.1"/>
    <property type="molecule type" value="Genomic_DNA"/>
</dbReference>
<dbReference type="Pfam" id="PF00202">
    <property type="entry name" value="Aminotran_3"/>
    <property type="match status" value="1"/>
</dbReference>
<sequence length="457" mass="49949">MDTKSLSDNDKHFFFHPFTALKAHEQSGGKIIVGGKDSTIEDSDGNKFIDSMAGLWCVNIGYGNREMADAIHDQVIKLSYYHAFSSFSTDLAVQLSARLISMAPVPMSKVFFGNSGSDANDTNAKIVWFYNNALGRTTKKKIISRRRGYHGVTVLSAGLTGLDNLHDGFDLPLPMIRHVRPPHRLWEKEPGATDAEFSQILADELEALILKEGPDTVAAFIAEPFQAAGGVIIPPKEYFPAIQKVLKKYDVLLIADEVVSAFGRLGEMFGTTAFGMEPDIITVAKGITSAYIPLSASMISEKVWRVLAEGSEKFGAFGHGYTYSAHPLAARAAMANLDFLEKNNLVAQAGNRGAYLQKRLRDEFQDHPMVGEVRGQGLVAAIEFVSSKNPMTAFAPSEKIAARIARRSMELGVITRALPAGDSISFSPPFVITEEEIDTVVKTARRAVDDVMKEIGR</sequence>
<proteinExistence type="inferred from homology"/>
<dbReference type="PANTHER" id="PTHR43094:SF1">
    <property type="entry name" value="AMINOTRANSFERASE CLASS-III"/>
    <property type="match status" value="1"/>
</dbReference>
<dbReference type="InterPro" id="IPR049704">
    <property type="entry name" value="Aminotrans_3_PPA_site"/>
</dbReference>
<dbReference type="InterPro" id="IPR015424">
    <property type="entry name" value="PyrdxlP-dep_Trfase"/>
</dbReference>
<evidence type="ECO:0000313" key="5">
    <source>
        <dbReference type="EMBL" id="CAB4742774.1"/>
    </source>
</evidence>
<keyword evidence="3" id="KW-0808">Transferase</keyword>
<dbReference type="NCBIfam" id="NF004767">
    <property type="entry name" value="PRK06105.1"/>
    <property type="match status" value="1"/>
</dbReference>
<dbReference type="Gene3D" id="3.90.1150.10">
    <property type="entry name" value="Aspartate Aminotransferase, domain 1"/>
    <property type="match status" value="1"/>
</dbReference>
<name>A0A6J6T789_9ZZZZ</name>
<dbReference type="Gene3D" id="3.40.640.10">
    <property type="entry name" value="Type I PLP-dependent aspartate aminotransferase-like (Major domain)"/>
    <property type="match status" value="1"/>
</dbReference>
<evidence type="ECO:0000256" key="3">
    <source>
        <dbReference type="ARBA" id="ARBA00022679"/>
    </source>
</evidence>
<dbReference type="GO" id="GO:0030170">
    <property type="term" value="F:pyridoxal phosphate binding"/>
    <property type="evidence" value="ECO:0007669"/>
    <property type="project" value="InterPro"/>
</dbReference>
<dbReference type="FunFam" id="3.40.640.10:FF:000014">
    <property type="entry name" value="Adenosylmethionine-8-amino-7-oxononanoate aminotransferase, probable"/>
    <property type="match status" value="1"/>
</dbReference>